<evidence type="ECO:0000313" key="9">
    <source>
        <dbReference type="Proteomes" id="UP000032024"/>
    </source>
</evidence>
<feature type="transmembrane region" description="Helical" evidence="7">
    <location>
        <begin position="146"/>
        <end position="166"/>
    </location>
</feature>
<feature type="transmembrane region" description="Helical" evidence="7">
    <location>
        <begin position="9"/>
        <end position="27"/>
    </location>
</feature>
<comment type="similarity">
    <text evidence="7">Belongs to the binding-protein-dependent transport system permease family.</text>
</comment>
<feature type="transmembrane region" description="Helical" evidence="7">
    <location>
        <begin position="244"/>
        <end position="269"/>
    </location>
</feature>
<evidence type="ECO:0000256" key="7">
    <source>
        <dbReference type="RuleBase" id="RU363032"/>
    </source>
</evidence>
<dbReference type="RefSeq" id="WP_014095739.1">
    <property type="nucleotide sequence ID" value="NZ_CP010525.1"/>
</dbReference>
<dbReference type="InterPro" id="IPR045621">
    <property type="entry name" value="BPD_transp_1_N"/>
</dbReference>
<evidence type="ECO:0000256" key="3">
    <source>
        <dbReference type="ARBA" id="ARBA00022475"/>
    </source>
</evidence>
<keyword evidence="9" id="KW-1185">Reference proteome</keyword>
<dbReference type="InterPro" id="IPR035906">
    <property type="entry name" value="MetI-like_sf"/>
</dbReference>
<feature type="transmembrane region" description="Helical" evidence="7">
    <location>
        <begin position="289"/>
        <end position="312"/>
    </location>
</feature>
<dbReference type="NCBIfam" id="NF045472">
    <property type="entry name" value="Opp4B"/>
    <property type="match status" value="1"/>
</dbReference>
<dbReference type="Proteomes" id="UP000032024">
    <property type="component" value="Chromosome"/>
</dbReference>
<keyword evidence="5 7" id="KW-1133">Transmembrane helix</keyword>
<evidence type="ECO:0000256" key="2">
    <source>
        <dbReference type="ARBA" id="ARBA00022448"/>
    </source>
</evidence>
<proteinExistence type="inferred from homology"/>
<keyword evidence="6 7" id="KW-0472">Membrane</keyword>
<feature type="transmembrane region" description="Helical" evidence="7">
    <location>
        <begin position="101"/>
        <end position="125"/>
    </location>
</feature>
<dbReference type="Pfam" id="PF00528">
    <property type="entry name" value="BPD_transp_1"/>
    <property type="match status" value="1"/>
</dbReference>
<feature type="transmembrane region" description="Helical" evidence="7">
    <location>
        <begin position="186"/>
        <end position="208"/>
    </location>
</feature>
<gene>
    <name evidence="8" type="ORF">SB48_HM08orf04760</name>
</gene>
<dbReference type="PANTHER" id="PTHR43163">
    <property type="entry name" value="DIPEPTIDE TRANSPORT SYSTEM PERMEASE PROTEIN DPPB-RELATED"/>
    <property type="match status" value="1"/>
</dbReference>
<dbReference type="InterPro" id="IPR000515">
    <property type="entry name" value="MetI-like"/>
</dbReference>
<comment type="subcellular location">
    <subcellularLocation>
        <location evidence="1 7">Cell membrane</location>
        <topology evidence="1 7">Multi-pass membrane protein</topology>
    </subcellularLocation>
</comment>
<protein>
    <submittedName>
        <fullName evidence="8">ABC transporter integral membrane protein</fullName>
    </submittedName>
</protein>
<evidence type="ECO:0000256" key="4">
    <source>
        <dbReference type="ARBA" id="ARBA00022692"/>
    </source>
</evidence>
<dbReference type="GO" id="GO:0055085">
    <property type="term" value="P:transmembrane transport"/>
    <property type="evidence" value="ECO:0007669"/>
    <property type="project" value="InterPro"/>
</dbReference>
<dbReference type="EMBL" id="CP010525">
    <property type="protein sequence ID" value="AJO23776.1"/>
    <property type="molecule type" value="Genomic_DNA"/>
</dbReference>
<keyword evidence="4 7" id="KW-0812">Transmembrane</keyword>
<evidence type="ECO:0000313" key="8">
    <source>
        <dbReference type="EMBL" id="AJO23776.1"/>
    </source>
</evidence>
<dbReference type="CDD" id="cd06261">
    <property type="entry name" value="TM_PBP2"/>
    <property type="match status" value="1"/>
</dbReference>
<evidence type="ECO:0000256" key="5">
    <source>
        <dbReference type="ARBA" id="ARBA00022989"/>
    </source>
</evidence>
<evidence type="ECO:0000256" key="1">
    <source>
        <dbReference type="ARBA" id="ARBA00004651"/>
    </source>
</evidence>
<dbReference type="Gene3D" id="1.10.3720.10">
    <property type="entry name" value="MetI-like"/>
    <property type="match status" value="1"/>
</dbReference>
<dbReference type="PROSITE" id="PS50928">
    <property type="entry name" value="ABC_TM1"/>
    <property type="match status" value="1"/>
</dbReference>
<dbReference type="AlphaFoldDB" id="A0A0C5CA99"/>
<dbReference type="PANTHER" id="PTHR43163:SF6">
    <property type="entry name" value="DIPEPTIDE TRANSPORT SYSTEM PERMEASE PROTEIN DPPB-RELATED"/>
    <property type="match status" value="1"/>
</dbReference>
<dbReference type="SUPFAM" id="SSF161098">
    <property type="entry name" value="MetI-like"/>
    <property type="match status" value="1"/>
</dbReference>
<dbReference type="GeneID" id="93260458"/>
<organism evidence="8 9">
    <name type="scientific">Heyndrickxia coagulans</name>
    <name type="common">Weizmannia coagulans</name>
    <dbReference type="NCBI Taxonomy" id="1398"/>
    <lineage>
        <taxon>Bacteria</taxon>
        <taxon>Bacillati</taxon>
        <taxon>Bacillota</taxon>
        <taxon>Bacilli</taxon>
        <taxon>Bacillales</taxon>
        <taxon>Bacillaceae</taxon>
        <taxon>Heyndrickxia</taxon>
    </lineage>
</organism>
<reference evidence="9" key="1">
    <citation type="submission" date="2015-01" db="EMBL/GenBank/DDBJ databases">
        <title>Comparative genome analysis of Bacillus coagulans HM-08, Clostridium butyricum HM-68, Bacillus subtilis HM-66 and Bacillus paralicheniformis BL-09.</title>
        <authorList>
            <person name="Zhang H."/>
        </authorList>
    </citation>
    <scope>NUCLEOTIDE SEQUENCE [LARGE SCALE GENOMIC DNA]</scope>
    <source>
        <strain evidence="9">HM-08</strain>
    </source>
</reference>
<sequence length="322" mass="35973">MIKFILRRILIMIPQLIILSILIFVLAKAMPGDALTGRLASNPKMDIHTLHEMKEKLGLYDPAYVQYARWVKNLFKGDLGMSYIHQQPVTELLAGRLWNTILLSAVILILTYLIAIPLGIVAGRWTDSWADKLITGYNYLSYATPLFIFALIMLFVFGFVLSWFPTSGSVNIQARDGTFEYFMSKAYHLILPALSGSLLATVGTIQYLRNEIIDTKIKDFVKTARAKGVPESKVYTHHILRNSLLPIATFFGYEITGLIGGSVILESIFGYPGIGQLFLQSIMQRDYSVVTALVMISGVATLFGTLLSDIILSAVDPRIRIE</sequence>
<keyword evidence="3" id="KW-1003">Cell membrane</keyword>
<evidence type="ECO:0000256" key="6">
    <source>
        <dbReference type="ARBA" id="ARBA00023136"/>
    </source>
</evidence>
<accession>A0A0C5CA99</accession>
<name>A0A0C5CA99_HEYCO</name>
<keyword evidence="2 7" id="KW-0813">Transport</keyword>
<dbReference type="Pfam" id="PF19300">
    <property type="entry name" value="BPD_transp_1_N"/>
    <property type="match status" value="1"/>
</dbReference>
<dbReference type="GO" id="GO:0005886">
    <property type="term" value="C:plasma membrane"/>
    <property type="evidence" value="ECO:0007669"/>
    <property type="project" value="UniProtKB-SubCell"/>
</dbReference>